<evidence type="ECO:0000313" key="9">
    <source>
        <dbReference type="EMBL" id="OGH60050.1"/>
    </source>
</evidence>
<comment type="caution">
    <text evidence="9">The sequence shown here is derived from an EMBL/GenBank/DDBJ whole genome shotgun (WGS) entry which is preliminary data.</text>
</comment>
<evidence type="ECO:0000256" key="3">
    <source>
        <dbReference type="ARBA" id="ARBA00022475"/>
    </source>
</evidence>
<feature type="transmembrane region" description="Helical" evidence="7">
    <location>
        <begin position="233"/>
        <end position="250"/>
    </location>
</feature>
<organism evidence="9 10">
    <name type="scientific">Candidatus Magasanikbacteria bacterium RIFCSPHIGHO2_01_FULL_33_34</name>
    <dbReference type="NCBI Taxonomy" id="1798671"/>
    <lineage>
        <taxon>Bacteria</taxon>
        <taxon>Candidatus Magasanikiibacteriota</taxon>
    </lineage>
</organism>
<comment type="subcellular location">
    <subcellularLocation>
        <location evidence="1">Cell membrane</location>
        <topology evidence="1">Multi-pass membrane protein</topology>
    </subcellularLocation>
</comment>
<dbReference type="EMBL" id="MFPS01000003">
    <property type="protein sequence ID" value="OGH60050.1"/>
    <property type="molecule type" value="Genomic_DNA"/>
</dbReference>
<dbReference type="GO" id="GO:0005886">
    <property type="term" value="C:plasma membrane"/>
    <property type="evidence" value="ECO:0007669"/>
    <property type="project" value="UniProtKB-SubCell"/>
</dbReference>
<sequence length="358" mass="42546">MLAEIMAVYLLLVLVFAMNPLRRMFLPLQMDKNIYFFAGKRIEYFDFLKGVAIIAVIIVHISYLSLILFKGEGSLFLFELNNLTRFAIPFFLIISGILSTLKYNQKMDLKKYYFGKFFKLYLPFAFFTILVVFLHDKDISNLPSYLVNGLALTPYYFVILILQLYILFPLLRHLKDSRFFLFFSFVVSLIFFTFNDLNTINGVILFPKFLFFFVYGMYYRNNFMNYKVNKSHIKYWYFIVFMYIFVTLILPDHYFNFRPFFGIAIFNLFFIYKKQIIAQFDDLYNFLINVGKNSIWIYFTHFSLLAGLFYLLGLFLNNLYVTVLIVFVVSLPLSFLIGSIFSKIYSNILNTLYGAKNK</sequence>
<evidence type="ECO:0000256" key="4">
    <source>
        <dbReference type="ARBA" id="ARBA00022692"/>
    </source>
</evidence>
<dbReference type="Proteomes" id="UP000177067">
    <property type="component" value="Unassembled WGS sequence"/>
</dbReference>
<name>A0A1F6LKX5_9BACT</name>
<feature type="transmembrane region" description="Helical" evidence="7">
    <location>
        <begin position="6"/>
        <end position="26"/>
    </location>
</feature>
<feature type="transmembrane region" description="Helical" evidence="7">
    <location>
        <begin position="47"/>
        <end position="71"/>
    </location>
</feature>
<evidence type="ECO:0000256" key="2">
    <source>
        <dbReference type="ARBA" id="ARBA00007400"/>
    </source>
</evidence>
<reference evidence="9 10" key="1">
    <citation type="journal article" date="2016" name="Nat. Commun.">
        <title>Thousands of microbial genomes shed light on interconnected biogeochemical processes in an aquifer system.</title>
        <authorList>
            <person name="Anantharaman K."/>
            <person name="Brown C.T."/>
            <person name="Hug L.A."/>
            <person name="Sharon I."/>
            <person name="Castelle C.J."/>
            <person name="Probst A.J."/>
            <person name="Thomas B.C."/>
            <person name="Singh A."/>
            <person name="Wilkins M.J."/>
            <person name="Karaoz U."/>
            <person name="Brodie E.L."/>
            <person name="Williams K.H."/>
            <person name="Hubbard S.S."/>
            <person name="Banfield J.F."/>
        </authorList>
    </citation>
    <scope>NUCLEOTIDE SEQUENCE [LARGE SCALE GENOMIC DNA]</scope>
</reference>
<evidence type="ECO:0000256" key="6">
    <source>
        <dbReference type="ARBA" id="ARBA00023136"/>
    </source>
</evidence>
<feature type="transmembrane region" description="Helical" evidence="7">
    <location>
        <begin position="200"/>
        <end position="221"/>
    </location>
</feature>
<gene>
    <name evidence="9" type="ORF">A2725_00160</name>
</gene>
<comment type="similarity">
    <text evidence="2">Belongs to the acyltransferase 3 family.</text>
</comment>
<protein>
    <recommendedName>
        <fullName evidence="8">Acyltransferase 3 domain-containing protein</fullName>
    </recommendedName>
</protein>
<feature type="domain" description="Acyltransferase 3" evidence="8">
    <location>
        <begin position="43"/>
        <end position="337"/>
    </location>
</feature>
<keyword evidence="3" id="KW-1003">Cell membrane</keyword>
<dbReference type="GO" id="GO:0016413">
    <property type="term" value="F:O-acetyltransferase activity"/>
    <property type="evidence" value="ECO:0007669"/>
    <property type="project" value="TreeGrafter"/>
</dbReference>
<dbReference type="Pfam" id="PF01757">
    <property type="entry name" value="Acyl_transf_3"/>
    <property type="match status" value="1"/>
</dbReference>
<proteinExistence type="inferred from homology"/>
<dbReference type="PANTHER" id="PTHR40074">
    <property type="entry name" value="O-ACETYLTRANSFERASE WECH"/>
    <property type="match status" value="1"/>
</dbReference>
<keyword evidence="4 7" id="KW-0812">Transmembrane</keyword>
<dbReference type="AlphaFoldDB" id="A0A1F6LKX5"/>
<feature type="transmembrane region" description="Helical" evidence="7">
    <location>
        <begin position="256"/>
        <end position="272"/>
    </location>
</feature>
<feature type="transmembrane region" description="Helical" evidence="7">
    <location>
        <begin position="293"/>
        <end position="313"/>
    </location>
</feature>
<feature type="transmembrane region" description="Helical" evidence="7">
    <location>
        <begin position="113"/>
        <end position="134"/>
    </location>
</feature>
<keyword evidence="6 7" id="KW-0472">Membrane</keyword>
<feature type="transmembrane region" description="Helical" evidence="7">
    <location>
        <begin position="154"/>
        <end position="171"/>
    </location>
</feature>
<evidence type="ECO:0000259" key="8">
    <source>
        <dbReference type="Pfam" id="PF01757"/>
    </source>
</evidence>
<dbReference type="GO" id="GO:0009246">
    <property type="term" value="P:enterobacterial common antigen biosynthetic process"/>
    <property type="evidence" value="ECO:0007669"/>
    <property type="project" value="TreeGrafter"/>
</dbReference>
<feature type="transmembrane region" description="Helical" evidence="7">
    <location>
        <begin position="83"/>
        <end position="101"/>
    </location>
</feature>
<feature type="transmembrane region" description="Helical" evidence="7">
    <location>
        <begin position="319"/>
        <end position="341"/>
    </location>
</feature>
<dbReference type="PANTHER" id="PTHR40074:SF2">
    <property type="entry name" value="O-ACETYLTRANSFERASE WECH"/>
    <property type="match status" value="1"/>
</dbReference>
<dbReference type="InterPro" id="IPR002656">
    <property type="entry name" value="Acyl_transf_3_dom"/>
</dbReference>
<evidence type="ECO:0000256" key="7">
    <source>
        <dbReference type="SAM" id="Phobius"/>
    </source>
</evidence>
<evidence type="ECO:0000313" key="10">
    <source>
        <dbReference type="Proteomes" id="UP000177067"/>
    </source>
</evidence>
<accession>A0A1F6LKX5</accession>
<keyword evidence="5 7" id="KW-1133">Transmembrane helix</keyword>
<feature type="transmembrane region" description="Helical" evidence="7">
    <location>
        <begin position="178"/>
        <end position="194"/>
    </location>
</feature>
<evidence type="ECO:0000256" key="5">
    <source>
        <dbReference type="ARBA" id="ARBA00022989"/>
    </source>
</evidence>
<evidence type="ECO:0000256" key="1">
    <source>
        <dbReference type="ARBA" id="ARBA00004651"/>
    </source>
</evidence>